<evidence type="ECO:0000313" key="3">
    <source>
        <dbReference type="Proteomes" id="UP001140206"/>
    </source>
</evidence>
<comment type="caution">
    <text evidence="2">The sequence shown here is derived from an EMBL/GenBank/DDBJ whole genome shotgun (WGS) entry which is preliminary data.</text>
</comment>
<dbReference type="InterPro" id="IPR006852">
    <property type="entry name" value="TOD1_MUCI70"/>
</dbReference>
<evidence type="ECO:0000259" key="1">
    <source>
        <dbReference type="Pfam" id="PF04765"/>
    </source>
</evidence>
<keyword evidence="3" id="KW-1185">Reference proteome</keyword>
<reference evidence="2" key="1">
    <citation type="submission" date="2022-08" db="EMBL/GenBank/DDBJ databases">
        <authorList>
            <person name="Marques A."/>
        </authorList>
    </citation>
    <scope>NUCLEOTIDE SEQUENCE</scope>
    <source>
        <strain evidence="2">RhyPub2mFocal</strain>
        <tissue evidence="2">Leaves</tissue>
    </source>
</reference>
<sequence>MALKGPRRPVRRGIPAQRRRCILWLLLLLSLLPLAYVSLFQPHFSFLGDEIEEPNFWRSKDFLKPPPFSRPPRPNSRKHHVPCKIDFVSSVDSLIEPESYINFTPFSLNYITRDRYSYNSNNNNNNITRPLFGGHQTLEERENSYHARNQMLHCGFVKGDTGTYDCGFDLDEKHKEIMANCTVVVSSCIFGNSDFLRTPTKHKMGTYTKTNVCFMMFVDALTFDKLSSEGNIPDKNGKIGLWRVILVKSLPYTDMRKTGKVPKFLSHRLFPSARYSIWLDSKMRLDTDPMLIIEYFLWRKGAEYAISRHYDRSCVWEEVLQNKKLNKYNHTLIDEQFNFYQSDGLVRFNQSDPNIPLPGFVPEGSFIVRAHTPMSNLFSCLWFNEVNRFTSRDQLSFAYTFLKMRRMNPDKPFHFNMFMVRIFLVSLETNFVFLCF</sequence>
<protein>
    <submittedName>
        <fullName evidence="2">Transmembrane protein (DUF616)</fullName>
    </submittedName>
</protein>
<accession>A0AAV8CZ64</accession>
<dbReference type="AlphaFoldDB" id="A0AAV8CZ64"/>
<name>A0AAV8CZ64_9POAL</name>
<dbReference type="Proteomes" id="UP001140206">
    <property type="component" value="Chromosome 4"/>
</dbReference>
<proteinExistence type="predicted"/>
<keyword evidence="2" id="KW-0812">Transmembrane</keyword>
<feature type="domain" description="TOD1/MUCI70 glycosyltransferase-like" evidence="1">
    <location>
        <begin position="119"/>
        <end position="420"/>
    </location>
</feature>
<gene>
    <name evidence="2" type="ORF">LUZ62_071878</name>
</gene>
<dbReference type="EMBL" id="JAMFTS010000004">
    <property type="protein sequence ID" value="KAJ4761503.1"/>
    <property type="molecule type" value="Genomic_DNA"/>
</dbReference>
<dbReference type="PANTHER" id="PTHR12956">
    <property type="entry name" value="ALKALINE CERAMIDASE-RELATED"/>
    <property type="match status" value="1"/>
</dbReference>
<organism evidence="2 3">
    <name type="scientific">Rhynchospora pubera</name>
    <dbReference type="NCBI Taxonomy" id="906938"/>
    <lineage>
        <taxon>Eukaryota</taxon>
        <taxon>Viridiplantae</taxon>
        <taxon>Streptophyta</taxon>
        <taxon>Embryophyta</taxon>
        <taxon>Tracheophyta</taxon>
        <taxon>Spermatophyta</taxon>
        <taxon>Magnoliopsida</taxon>
        <taxon>Liliopsida</taxon>
        <taxon>Poales</taxon>
        <taxon>Cyperaceae</taxon>
        <taxon>Cyperoideae</taxon>
        <taxon>Rhynchosporeae</taxon>
        <taxon>Rhynchospora</taxon>
    </lineage>
</organism>
<evidence type="ECO:0000313" key="2">
    <source>
        <dbReference type="EMBL" id="KAJ4761503.1"/>
    </source>
</evidence>
<dbReference type="InterPro" id="IPR048354">
    <property type="entry name" value="TOD1_MUCI70_glycTrfase_dom"/>
</dbReference>
<keyword evidence="2" id="KW-0472">Membrane</keyword>
<dbReference type="Pfam" id="PF04765">
    <property type="entry name" value="TOD1_MUCI70"/>
    <property type="match status" value="1"/>
</dbReference>
<dbReference type="PANTHER" id="PTHR12956:SF27">
    <property type="entry name" value="TRANSMEMBRANE PROTEIN"/>
    <property type="match status" value="1"/>
</dbReference>